<name>A0ABQ3CHH9_9ACTN</name>
<evidence type="ECO:0000313" key="2">
    <source>
        <dbReference type="EMBL" id="GHA08225.1"/>
    </source>
</evidence>
<dbReference type="CDD" id="cd00093">
    <property type="entry name" value="HTH_XRE"/>
    <property type="match status" value="1"/>
</dbReference>
<organism evidence="2 3">
    <name type="scientific">Streptomyces canarius</name>
    <dbReference type="NCBI Taxonomy" id="285453"/>
    <lineage>
        <taxon>Bacteria</taxon>
        <taxon>Bacillati</taxon>
        <taxon>Actinomycetota</taxon>
        <taxon>Actinomycetes</taxon>
        <taxon>Kitasatosporales</taxon>
        <taxon>Streptomycetaceae</taxon>
        <taxon>Streptomyces</taxon>
    </lineage>
</organism>
<keyword evidence="3" id="KW-1185">Reference proteome</keyword>
<gene>
    <name evidence="2" type="ORF">GCM10010345_10710</name>
</gene>
<dbReference type="PROSITE" id="PS50943">
    <property type="entry name" value="HTH_CROC1"/>
    <property type="match status" value="1"/>
</dbReference>
<dbReference type="EMBL" id="BMVN01000003">
    <property type="protein sequence ID" value="GHA08225.1"/>
    <property type="molecule type" value="Genomic_DNA"/>
</dbReference>
<dbReference type="InterPro" id="IPR010982">
    <property type="entry name" value="Lambda_DNA-bd_dom_sf"/>
</dbReference>
<accession>A0ABQ3CHH9</accession>
<protein>
    <recommendedName>
        <fullName evidence="1">HTH cro/C1-type domain-containing protein</fullName>
    </recommendedName>
</protein>
<dbReference type="Gene3D" id="1.25.40.10">
    <property type="entry name" value="Tetratricopeptide repeat domain"/>
    <property type="match status" value="1"/>
</dbReference>
<dbReference type="SMART" id="SM00530">
    <property type="entry name" value="HTH_XRE"/>
    <property type="match status" value="1"/>
</dbReference>
<dbReference type="InterPro" id="IPR011990">
    <property type="entry name" value="TPR-like_helical_dom_sf"/>
</dbReference>
<proteinExistence type="predicted"/>
<reference evidence="3" key="1">
    <citation type="journal article" date="2019" name="Int. J. Syst. Evol. Microbiol.">
        <title>The Global Catalogue of Microorganisms (GCM) 10K type strain sequencing project: providing services to taxonomists for standard genome sequencing and annotation.</title>
        <authorList>
            <consortium name="The Broad Institute Genomics Platform"/>
            <consortium name="The Broad Institute Genome Sequencing Center for Infectious Disease"/>
            <person name="Wu L."/>
            <person name="Ma J."/>
        </authorList>
    </citation>
    <scope>NUCLEOTIDE SEQUENCE [LARGE SCALE GENOMIC DNA]</scope>
    <source>
        <strain evidence="3">JCM 4733</strain>
    </source>
</reference>
<feature type="domain" description="HTH cro/C1-type" evidence="1">
    <location>
        <begin position="7"/>
        <end position="61"/>
    </location>
</feature>
<dbReference type="InterPro" id="IPR001387">
    <property type="entry name" value="Cro/C1-type_HTH"/>
</dbReference>
<evidence type="ECO:0000259" key="1">
    <source>
        <dbReference type="PROSITE" id="PS50943"/>
    </source>
</evidence>
<dbReference type="Gene3D" id="1.10.260.40">
    <property type="entry name" value="lambda repressor-like DNA-binding domains"/>
    <property type="match status" value="1"/>
</dbReference>
<comment type="caution">
    <text evidence="2">The sequence shown here is derived from an EMBL/GenBank/DDBJ whole genome shotgun (WGS) entry which is preliminary data.</text>
</comment>
<dbReference type="SUPFAM" id="SSF47413">
    <property type="entry name" value="lambda repressor-like DNA-binding domains"/>
    <property type="match status" value="1"/>
</dbReference>
<dbReference type="Pfam" id="PF01381">
    <property type="entry name" value="HTH_3"/>
    <property type="match status" value="1"/>
</dbReference>
<dbReference type="Proteomes" id="UP000653644">
    <property type="component" value="Unassembled WGS sequence"/>
</dbReference>
<evidence type="ECO:0000313" key="3">
    <source>
        <dbReference type="Proteomes" id="UP000653644"/>
    </source>
</evidence>
<sequence length="417" mass="44437">MARRRELADQRVARGYSQEEFAALLGVATSTVVRWEGGRSAPRPYQRPKMAALLGVTRANLDQLLFSVKTVTAAPEGTSYPASFGDPVDMRRRDLLGLLAATSALVALPEASISAAPGRGSAAVPGTGEEVIQQLWRVYGLTGDKHTLYPIVRHQLAALAAEIEVAHGGTERERLNVRVADLYQLAGELFFDARDDALSAHCYTLAASAAKEACAYDLWACAMTRHAYVELYAGRAASAVPLLSAASRIARLGDSTLSTRYWVSAVQAEVHAALGDFDACVRALDAAEEVHTLSGQMHNGGWLRFDGSRLAEERGACYVTLGRPDIAENALASALAEELSPRRRGAVLVDLAAAGAHRGDVDQVVHYADKALGVAGQTHSGYLSTKLSGLCPRLTALPADSRVSELHQRIAALSRAA</sequence>